<protein>
    <submittedName>
        <fullName evidence="9">Alcohol dehydrogenase</fullName>
    </submittedName>
</protein>
<dbReference type="STRING" id="1435377.SUSAZ_05205"/>
<dbReference type="InterPro" id="IPR013154">
    <property type="entry name" value="ADH-like_N"/>
</dbReference>
<dbReference type="NCBIfam" id="NF041172">
    <property type="entry name" value="AcrlCoa_red_Thmprot"/>
    <property type="match status" value="1"/>
</dbReference>
<dbReference type="PaxDb" id="1435377-SUSAZ_05205"/>
<evidence type="ECO:0000256" key="3">
    <source>
        <dbReference type="ARBA" id="ARBA00022723"/>
    </source>
</evidence>
<dbReference type="SMART" id="SM00829">
    <property type="entry name" value="PKS_ER"/>
    <property type="match status" value="1"/>
</dbReference>
<comment type="cofactor">
    <cofactor evidence="1 6">
        <name>Zn(2+)</name>
        <dbReference type="ChEBI" id="CHEBI:29105"/>
    </cofactor>
</comment>
<dbReference type="InterPro" id="IPR002364">
    <property type="entry name" value="Quin_OxRdtase/zeta-crystal_CS"/>
</dbReference>
<dbReference type="EMBL" id="CP013695">
    <property type="protein sequence ID" value="ALU31376.1"/>
    <property type="molecule type" value="Genomic_DNA"/>
</dbReference>
<dbReference type="PROSITE" id="PS00059">
    <property type="entry name" value="ADH_ZINC"/>
    <property type="match status" value="1"/>
</dbReference>
<evidence type="ECO:0000259" key="7">
    <source>
        <dbReference type="SMART" id="SM00829"/>
    </source>
</evidence>
<comment type="similarity">
    <text evidence="2 6">Belongs to the zinc-containing alcohol dehydrogenase family.</text>
</comment>
<dbReference type="SUPFAM" id="SSF51735">
    <property type="entry name" value="NAD(P)-binding Rossmann-fold domains"/>
    <property type="match status" value="1"/>
</dbReference>
<dbReference type="InterPro" id="IPR011032">
    <property type="entry name" value="GroES-like_sf"/>
</dbReference>
<proteinExistence type="inferred from homology"/>
<dbReference type="Proteomes" id="UP000060043">
    <property type="component" value="Chromosome"/>
</dbReference>
<dbReference type="GO" id="GO:0004022">
    <property type="term" value="F:alcohol dehydrogenase (NAD+) activity"/>
    <property type="evidence" value="ECO:0007669"/>
    <property type="project" value="TreeGrafter"/>
</dbReference>
<dbReference type="GeneID" id="14551621"/>
<evidence type="ECO:0000256" key="2">
    <source>
        <dbReference type="ARBA" id="ARBA00008072"/>
    </source>
</evidence>
<keyword evidence="4 6" id="KW-0862">Zinc</keyword>
<evidence type="ECO:0000256" key="6">
    <source>
        <dbReference type="RuleBase" id="RU361277"/>
    </source>
</evidence>
<organism evidence="9 10">
    <name type="scientific">Sulfolobus acidocaldarius</name>
    <dbReference type="NCBI Taxonomy" id="2285"/>
    <lineage>
        <taxon>Archaea</taxon>
        <taxon>Thermoproteota</taxon>
        <taxon>Thermoprotei</taxon>
        <taxon>Sulfolobales</taxon>
        <taxon>Sulfolobaceae</taxon>
        <taxon>Sulfolobus</taxon>
    </lineage>
</organism>
<dbReference type="InterPro" id="IPR020843">
    <property type="entry name" value="ER"/>
</dbReference>
<evidence type="ECO:0000313" key="10">
    <source>
        <dbReference type="Proteomes" id="UP000060043"/>
    </source>
</evidence>
<dbReference type="Proteomes" id="UP000065473">
    <property type="component" value="Chromosome"/>
</dbReference>
<feature type="domain" description="Enoyl reductase (ER)" evidence="7">
    <location>
        <begin position="8"/>
        <end position="333"/>
    </location>
</feature>
<dbReference type="PROSITE" id="PS01162">
    <property type="entry name" value="QOR_ZETA_CRYSTAL"/>
    <property type="match status" value="1"/>
</dbReference>
<gene>
    <name evidence="8" type="ORF">ATY89_00910</name>
    <name evidence="9" type="ORF">ATZ20_03950</name>
</gene>
<keyword evidence="3 6" id="KW-0479">Metal-binding</keyword>
<evidence type="ECO:0000256" key="5">
    <source>
        <dbReference type="ARBA" id="ARBA00023002"/>
    </source>
</evidence>
<dbReference type="InterPro" id="IPR053496">
    <property type="entry name" value="Acryloyl-CoA_Reductase_Zn-ADH"/>
</dbReference>
<evidence type="ECO:0000313" key="9">
    <source>
        <dbReference type="EMBL" id="ALU31376.1"/>
    </source>
</evidence>
<evidence type="ECO:0000256" key="4">
    <source>
        <dbReference type="ARBA" id="ARBA00022833"/>
    </source>
</evidence>
<dbReference type="InterPro" id="IPR036291">
    <property type="entry name" value="NAD(P)-bd_dom_sf"/>
</dbReference>
<evidence type="ECO:0000313" key="8">
    <source>
        <dbReference type="EMBL" id="ALU28661.1"/>
    </source>
</evidence>
<sequence length="335" mass="36355">MKAVILPGFKQGYKIDKNVQEPKAGKSEVVVKLRKAALCYRDLLQIQGFYPRSKYPLILGHEMVGEIEEVGEGVEGFKKGDIVTSLLYVPDWTCDNCKMGEEIYCNNRQLYAQELDGFFAERILVKANSLVKVPPGVSDEGAVVVPCVAAMIYRGLKRANVKQGDIVLVTGAGGGVGIHALQVAKALGAKVVGVTSEESKAKIVGKFSDYVVVGNKFAEEVRKGFGEPSIVVDNVGGPTLDESMRSLKIGGKIVQVGNIDPSVNFSLRLGYLVLKNVELIGHAGATKKDIVDTLEMVRQNKITPVIGGEVSIEDFDKALDMLKDRKRHGKILIKP</sequence>
<dbReference type="Pfam" id="PF08240">
    <property type="entry name" value="ADH_N"/>
    <property type="match status" value="1"/>
</dbReference>
<dbReference type="SUPFAM" id="SSF50129">
    <property type="entry name" value="GroES-like"/>
    <property type="match status" value="1"/>
</dbReference>
<dbReference type="GO" id="GO:0005737">
    <property type="term" value="C:cytoplasm"/>
    <property type="evidence" value="ECO:0007669"/>
    <property type="project" value="TreeGrafter"/>
</dbReference>
<reference evidence="10 11" key="1">
    <citation type="submission" date="2015-12" db="EMBL/GenBank/DDBJ databases">
        <title>A stable core within a dynamic pangenome in Sulfolobus acidocaldarius.</title>
        <authorList>
            <person name="Anderson R."/>
            <person name="Kouris A."/>
            <person name="Seward C."/>
            <person name="Campbell K."/>
            <person name="Whitaker R."/>
        </authorList>
    </citation>
    <scope>NUCLEOTIDE SEQUENCE [LARGE SCALE GENOMIC DNA]</scope>
    <source>
        <strain evidence="8 11">GG12-C01-09</strain>
        <strain evidence="9 10">NG05B_CO5_07</strain>
    </source>
</reference>
<dbReference type="SMR" id="A0A0U3H8X4"/>
<dbReference type="PANTHER" id="PTHR42940:SF8">
    <property type="entry name" value="VACUOLAR PROTEIN SORTING-ASSOCIATED PROTEIN 11"/>
    <property type="match status" value="1"/>
</dbReference>
<name>A0A0U3H8X4_9CREN</name>
<dbReference type="InterPro" id="IPR013149">
    <property type="entry name" value="ADH-like_C"/>
</dbReference>
<dbReference type="EMBL" id="CP013694">
    <property type="protein sequence ID" value="ALU28661.1"/>
    <property type="molecule type" value="Genomic_DNA"/>
</dbReference>
<dbReference type="NCBIfam" id="NF010344">
    <property type="entry name" value="PRK13771.1"/>
    <property type="match status" value="1"/>
</dbReference>
<dbReference type="OrthoDB" id="8709at2157"/>
<dbReference type="Pfam" id="PF00107">
    <property type="entry name" value="ADH_zinc_N"/>
    <property type="match status" value="1"/>
</dbReference>
<dbReference type="Gene3D" id="3.90.180.10">
    <property type="entry name" value="Medium-chain alcohol dehydrogenases, catalytic domain"/>
    <property type="match status" value="1"/>
</dbReference>
<dbReference type="OMA" id="CDIRGVF"/>
<evidence type="ECO:0000256" key="1">
    <source>
        <dbReference type="ARBA" id="ARBA00001947"/>
    </source>
</evidence>
<keyword evidence="5" id="KW-0560">Oxidoreductase</keyword>
<dbReference type="AlphaFoldDB" id="A0A0U3H8X4"/>
<dbReference type="InterPro" id="IPR002328">
    <property type="entry name" value="ADH_Zn_CS"/>
</dbReference>
<dbReference type="PANTHER" id="PTHR42940">
    <property type="entry name" value="ALCOHOL DEHYDROGENASE 1-RELATED"/>
    <property type="match status" value="1"/>
</dbReference>
<dbReference type="GO" id="GO:0008270">
    <property type="term" value="F:zinc ion binding"/>
    <property type="evidence" value="ECO:0007669"/>
    <property type="project" value="InterPro"/>
</dbReference>
<evidence type="ECO:0000313" key="11">
    <source>
        <dbReference type="Proteomes" id="UP000065473"/>
    </source>
</evidence>
<dbReference type="RefSeq" id="WP_011277969.1">
    <property type="nucleotide sequence ID" value="NZ_BHWZ01000002.1"/>
</dbReference>
<accession>A0A0U3H8X4</accession>